<dbReference type="Pfam" id="PF19300">
    <property type="entry name" value="BPD_transp_1_N"/>
    <property type="match status" value="1"/>
</dbReference>
<dbReference type="Gene3D" id="1.10.3720.10">
    <property type="entry name" value="MetI-like"/>
    <property type="match status" value="1"/>
</dbReference>
<dbReference type="InterPro" id="IPR035906">
    <property type="entry name" value="MetI-like_sf"/>
</dbReference>
<feature type="domain" description="ABC transmembrane type-1" evidence="8">
    <location>
        <begin position="102"/>
        <end position="316"/>
    </location>
</feature>
<dbReference type="STRING" id="907348.TresaDRAFT_1524"/>
<evidence type="ECO:0000256" key="6">
    <source>
        <dbReference type="ARBA" id="ARBA00023136"/>
    </source>
</evidence>
<comment type="subcellular location">
    <subcellularLocation>
        <location evidence="1 7">Cell membrane</location>
        <topology evidence="1 7">Multi-pass membrane protein</topology>
    </subcellularLocation>
</comment>
<keyword evidence="5 7" id="KW-1133">Transmembrane helix</keyword>
<dbReference type="AlphaFoldDB" id="H7EJM2"/>
<keyword evidence="6 7" id="KW-0472">Membrane</keyword>
<dbReference type="Proteomes" id="UP000003571">
    <property type="component" value="Unassembled WGS sequence"/>
</dbReference>
<dbReference type="SUPFAM" id="SSF161098">
    <property type="entry name" value="MetI-like"/>
    <property type="match status" value="1"/>
</dbReference>
<dbReference type="PATRIC" id="fig|907348.3.peg.982"/>
<evidence type="ECO:0000256" key="7">
    <source>
        <dbReference type="RuleBase" id="RU363032"/>
    </source>
</evidence>
<dbReference type="eggNOG" id="COG0601">
    <property type="taxonomic scope" value="Bacteria"/>
</dbReference>
<dbReference type="InterPro" id="IPR000515">
    <property type="entry name" value="MetI-like"/>
</dbReference>
<gene>
    <name evidence="9" type="ORF">TresaDRAFT_1524</name>
</gene>
<dbReference type="GO" id="GO:0055085">
    <property type="term" value="P:transmembrane transport"/>
    <property type="evidence" value="ECO:0007669"/>
    <property type="project" value="InterPro"/>
</dbReference>
<dbReference type="RefSeq" id="WP_002703372.1">
    <property type="nucleotide sequence ID" value="NZ_AGRW01000041.1"/>
</dbReference>
<evidence type="ECO:0000256" key="1">
    <source>
        <dbReference type="ARBA" id="ARBA00004651"/>
    </source>
</evidence>
<feature type="transmembrane region" description="Helical" evidence="7">
    <location>
        <begin position="12"/>
        <end position="35"/>
    </location>
</feature>
<name>H7EJM2_9SPIR</name>
<keyword evidence="10" id="KW-1185">Reference proteome</keyword>
<organism evidence="9 10">
    <name type="scientific">Treponema saccharophilum DSM 2985</name>
    <dbReference type="NCBI Taxonomy" id="907348"/>
    <lineage>
        <taxon>Bacteria</taxon>
        <taxon>Pseudomonadati</taxon>
        <taxon>Spirochaetota</taxon>
        <taxon>Spirochaetia</taxon>
        <taxon>Spirochaetales</taxon>
        <taxon>Treponemataceae</taxon>
        <taxon>Treponema</taxon>
    </lineage>
</organism>
<evidence type="ECO:0000256" key="3">
    <source>
        <dbReference type="ARBA" id="ARBA00022475"/>
    </source>
</evidence>
<dbReference type="PANTHER" id="PTHR43163">
    <property type="entry name" value="DIPEPTIDE TRANSPORT SYSTEM PERMEASE PROTEIN DPPB-RELATED"/>
    <property type="match status" value="1"/>
</dbReference>
<feature type="transmembrane region" description="Helical" evidence="7">
    <location>
        <begin position="106"/>
        <end position="129"/>
    </location>
</feature>
<evidence type="ECO:0000313" key="9">
    <source>
        <dbReference type="EMBL" id="EIC02260.1"/>
    </source>
</evidence>
<proteinExistence type="inferred from homology"/>
<feature type="transmembrane region" description="Helical" evidence="7">
    <location>
        <begin position="267"/>
        <end position="287"/>
    </location>
</feature>
<dbReference type="PROSITE" id="PS50928">
    <property type="entry name" value="ABC_TM1"/>
    <property type="match status" value="1"/>
</dbReference>
<evidence type="ECO:0000256" key="5">
    <source>
        <dbReference type="ARBA" id="ARBA00022989"/>
    </source>
</evidence>
<feature type="transmembrane region" description="Helical" evidence="7">
    <location>
        <begin position="193"/>
        <end position="212"/>
    </location>
</feature>
<evidence type="ECO:0000313" key="10">
    <source>
        <dbReference type="Proteomes" id="UP000003571"/>
    </source>
</evidence>
<evidence type="ECO:0000256" key="2">
    <source>
        <dbReference type="ARBA" id="ARBA00022448"/>
    </source>
</evidence>
<dbReference type="PANTHER" id="PTHR43163:SF9">
    <property type="entry name" value="ABC TRANSPORTER PERMEASE PROTEIN"/>
    <property type="match status" value="1"/>
</dbReference>
<dbReference type="InterPro" id="IPR045621">
    <property type="entry name" value="BPD_transp_1_N"/>
</dbReference>
<evidence type="ECO:0000259" key="8">
    <source>
        <dbReference type="PROSITE" id="PS50928"/>
    </source>
</evidence>
<dbReference type="EMBL" id="AGRW01000041">
    <property type="protein sequence ID" value="EIC02260.1"/>
    <property type="molecule type" value="Genomic_DNA"/>
</dbReference>
<protein>
    <submittedName>
        <fullName evidence="9">Binding-protein-dependent transport systems inner membrane component</fullName>
    </submittedName>
</protein>
<dbReference type="GO" id="GO:0005886">
    <property type="term" value="C:plasma membrane"/>
    <property type="evidence" value="ECO:0007669"/>
    <property type="project" value="UniProtKB-SubCell"/>
</dbReference>
<keyword evidence="4 7" id="KW-0812">Transmembrane</keyword>
<feature type="transmembrane region" description="Helical" evidence="7">
    <location>
        <begin position="141"/>
        <end position="173"/>
    </location>
</feature>
<comment type="similarity">
    <text evidence="7">Belongs to the binding-protein-dependent transport system permease family.</text>
</comment>
<keyword evidence="2 7" id="KW-0813">Transport</keyword>
<dbReference type="CDD" id="cd06261">
    <property type="entry name" value="TM_PBP2"/>
    <property type="match status" value="1"/>
</dbReference>
<sequence>MQWNHHIRYSVMVLLRFVLLVASIAVITFLLAYLAPVNPVDAFLGQQSVTSDEQRALIAREWGLDKAPLARFLLWMKGIFRGDWGTSYLYQRPVLEIISAGFRNSALLMMSAWIFSGVLGVFLGIVAAANEGGAADKMIKTLCYVFSATPAFWVGILFLLVFSVALGIFPIGLSAPVGMSADEAGIIEKMHHAFLPSLTLSITGISHITMYTRESMCRILRSDFALFSRARGCSKAQIIVRHGLRNMLLPVITVQCSSINEIFGGSVLVESVFTYAGLGSVTVSAGVNGDMPLLMGITIISAAIVFSGNALANLLYPLADPRIESRKVNN</sequence>
<reference evidence="9 10" key="1">
    <citation type="submission" date="2011-09" db="EMBL/GenBank/DDBJ databases">
        <title>The draft genome of Treponema saccharophilum DSM 2985.</title>
        <authorList>
            <consortium name="US DOE Joint Genome Institute (JGI-PGF)"/>
            <person name="Lucas S."/>
            <person name="Copeland A."/>
            <person name="Lapidus A."/>
            <person name="Glavina del Rio T."/>
            <person name="Dalin E."/>
            <person name="Tice H."/>
            <person name="Bruce D."/>
            <person name="Goodwin L."/>
            <person name="Pitluck S."/>
            <person name="Peters L."/>
            <person name="Kyrpides N."/>
            <person name="Mavromatis K."/>
            <person name="Ivanova N."/>
            <person name="Markowitz V."/>
            <person name="Cheng J.-F."/>
            <person name="Hugenholtz P."/>
            <person name="Woyke T."/>
            <person name="Wu D."/>
            <person name="Gronow S."/>
            <person name="Wellnitz S."/>
            <person name="Brambilla E."/>
            <person name="Klenk H.-P."/>
            <person name="Eisen J.A."/>
        </authorList>
    </citation>
    <scope>NUCLEOTIDE SEQUENCE [LARGE SCALE GENOMIC DNA]</scope>
    <source>
        <strain evidence="9 10">DSM 2985</strain>
    </source>
</reference>
<keyword evidence="3" id="KW-1003">Cell membrane</keyword>
<evidence type="ECO:0000256" key="4">
    <source>
        <dbReference type="ARBA" id="ARBA00022692"/>
    </source>
</evidence>
<feature type="transmembrane region" description="Helical" evidence="7">
    <location>
        <begin position="293"/>
        <end position="316"/>
    </location>
</feature>
<dbReference type="Pfam" id="PF00528">
    <property type="entry name" value="BPD_transp_1"/>
    <property type="match status" value="1"/>
</dbReference>
<accession>H7EJM2</accession>
<comment type="caution">
    <text evidence="9">The sequence shown here is derived from an EMBL/GenBank/DDBJ whole genome shotgun (WGS) entry which is preliminary data.</text>
</comment>